<gene>
    <name evidence="6" type="ORF">BOTBODRAFT_52993</name>
</gene>
<dbReference type="PANTHER" id="PTHR42957:SF1">
    <property type="entry name" value="HELICASE MJ1565-RELATED"/>
    <property type="match status" value="1"/>
</dbReference>
<evidence type="ECO:0000256" key="4">
    <source>
        <dbReference type="PROSITE-ProRule" id="PRU00723"/>
    </source>
</evidence>
<evidence type="ECO:0000313" key="6">
    <source>
        <dbReference type="EMBL" id="KDQ18207.1"/>
    </source>
</evidence>
<evidence type="ECO:0000256" key="3">
    <source>
        <dbReference type="ARBA" id="ARBA00022833"/>
    </source>
</evidence>
<keyword evidence="3 4" id="KW-0862">Zinc</keyword>
<proteinExistence type="predicted"/>
<dbReference type="SUPFAM" id="SSF90229">
    <property type="entry name" value="CCCH zinc finger"/>
    <property type="match status" value="1"/>
</dbReference>
<dbReference type="HOGENOM" id="CLU_015256_4_0_1"/>
<dbReference type="EMBL" id="KL198022">
    <property type="protein sequence ID" value="KDQ18207.1"/>
    <property type="molecule type" value="Genomic_DNA"/>
</dbReference>
<keyword evidence="2 4" id="KW-0863">Zinc-finger</keyword>
<dbReference type="PROSITE" id="PS50103">
    <property type="entry name" value="ZF_C3H1"/>
    <property type="match status" value="1"/>
</dbReference>
<dbReference type="PANTHER" id="PTHR42957">
    <property type="entry name" value="HELICASE MJ1565-RELATED"/>
    <property type="match status" value="1"/>
</dbReference>
<sequence>MVMSGLVISEYYGGAFNTRYSDLNSFATSLSCNIALDPPFGTMAKSKKCTFYSKPGGCRHGDACKFQHVGSSGSSQKPVISVAPTSSPPPQAGLDDGWGDWFATSHVYGTPVPPFSHTAEPTPGDGDGWRSIEPVVSLRPANGFQQNRSDGPAGNPSDVELDLLRMKLSSESSGKSHENVTAPLFTRGVLDNGDAQELRQYAVYGEMMSVHSQDFIHKPVDNPSRLYVNMNAPFSAVVCGVQGSGKSHTVNVMLENALILERRIGVVEKSLSALVLHLGEGGKHSAPCEAAYQGVLAEEFRRLSPSVLPPPVVVYCSPSSMKTMRAVYEPLTRTGNVTVKPLKFDKRELDAESFLAMMAVEGTSETAPLYIRIILNILRTLGEDNYSYDAFVKELELEKRDFNPAQQTGLKQRLKLLQSFLKDDNNEAIELRFKPGQLTIIDLSDSFLDPTSACGLFEIITRQFVRADVGTGKILVLDEAHKYLGKSGHGLKEALLYIIRQQRHFAMRVIISTQEPTVIPASILDLTTVTILHRFSARSWWNHLANHVSTQLTEEGFNQVVNLQTGEALVIAPSGLVMLPSPEDELAKRKLGRDYMVVKTRGRVTMDGGSSVLVVP</sequence>
<feature type="domain" description="C3H1-type" evidence="5">
    <location>
        <begin position="43"/>
        <end position="71"/>
    </location>
</feature>
<dbReference type="InterPro" id="IPR008571">
    <property type="entry name" value="HerA-like"/>
</dbReference>
<dbReference type="AlphaFoldDB" id="A0A067N229"/>
<reference evidence="7" key="1">
    <citation type="journal article" date="2014" name="Proc. Natl. Acad. Sci. U.S.A.">
        <title>Extensive sampling of basidiomycete genomes demonstrates inadequacy of the white-rot/brown-rot paradigm for wood decay fungi.</title>
        <authorList>
            <person name="Riley R."/>
            <person name="Salamov A.A."/>
            <person name="Brown D.W."/>
            <person name="Nagy L.G."/>
            <person name="Floudas D."/>
            <person name="Held B.W."/>
            <person name="Levasseur A."/>
            <person name="Lombard V."/>
            <person name="Morin E."/>
            <person name="Otillar R."/>
            <person name="Lindquist E.A."/>
            <person name="Sun H."/>
            <person name="LaButti K.M."/>
            <person name="Schmutz J."/>
            <person name="Jabbour D."/>
            <person name="Luo H."/>
            <person name="Baker S.E."/>
            <person name="Pisabarro A.G."/>
            <person name="Walton J.D."/>
            <person name="Blanchette R.A."/>
            <person name="Henrissat B."/>
            <person name="Martin F."/>
            <person name="Cullen D."/>
            <person name="Hibbett D.S."/>
            <person name="Grigoriev I.V."/>
        </authorList>
    </citation>
    <scope>NUCLEOTIDE SEQUENCE [LARGE SCALE GENOMIC DNA]</scope>
    <source>
        <strain evidence="7">FD-172 SS1</strain>
    </source>
</reference>
<dbReference type="SUPFAM" id="SSF52540">
    <property type="entry name" value="P-loop containing nucleoside triphosphate hydrolases"/>
    <property type="match status" value="1"/>
</dbReference>
<evidence type="ECO:0000313" key="7">
    <source>
        <dbReference type="Proteomes" id="UP000027195"/>
    </source>
</evidence>
<dbReference type="InterPro" id="IPR000571">
    <property type="entry name" value="Znf_CCCH"/>
</dbReference>
<evidence type="ECO:0000256" key="2">
    <source>
        <dbReference type="ARBA" id="ARBA00022771"/>
    </source>
</evidence>
<dbReference type="STRING" id="930990.A0A067N229"/>
<dbReference type="InParanoid" id="A0A067N229"/>
<keyword evidence="7" id="KW-1185">Reference proteome</keyword>
<evidence type="ECO:0000259" key="5">
    <source>
        <dbReference type="PROSITE" id="PS50103"/>
    </source>
</evidence>
<dbReference type="Proteomes" id="UP000027195">
    <property type="component" value="Unassembled WGS sequence"/>
</dbReference>
<organism evidence="6 7">
    <name type="scientific">Botryobasidium botryosum (strain FD-172 SS1)</name>
    <dbReference type="NCBI Taxonomy" id="930990"/>
    <lineage>
        <taxon>Eukaryota</taxon>
        <taxon>Fungi</taxon>
        <taxon>Dikarya</taxon>
        <taxon>Basidiomycota</taxon>
        <taxon>Agaricomycotina</taxon>
        <taxon>Agaricomycetes</taxon>
        <taxon>Cantharellales</taxon>
        <taxon>Botryobasidiaceae</taxon>
        <taxon>Botryobasidium</taxon>
    </lineage>
</organism>
<dbReference type="GO" id="GO:0008270">
    <property type="term" value="F:zinc ion binding"/>
    <property type="evidence" value="ECO:0007669"/>
    <property type="project" value="UniProtKB-KW"/>
</dbReference>
<dbReference type="OrthoDB" id="2316594at2759"/>
<dbReference type="InterPro" id="IPR036855">
    <property type="entry name" value="Znf_CCCH_sf"/>
</dbReference>
<accession>A0A067N229</accession>
<dbReference type="InterPro" id="IPR027417">
    <property type="entry name" value="P-loop_NTPase"/>
</dbReference>
<protein>
    <recommendedName>
        <fullName evidence="5">C3H1-type domain-containing protein</fullName>
    </recommendedName>
</protein>
<name>A0A067N229_BOTB1</name>
<feature type="zinc finger region" description="C3H1-type" evidence="4">
    <location>
        <begin position="43"/>
        <end position="71"/>
    </location>
</feature>
<keyword evidence="1 4" id="KW-0479">Metal-binding</keyword>
<evidence type="ECO:0000256" key="1">
    <source>
        <dbReference type="ARBA" id="ARBA00022723"/>
    </source>
</evidence>
<dbReference type="Gene3D" id="3.40.50.300">
    <property type="entry name" value="P-loop containing nucleotide triphosphate hydrolases"/>
    <property type="match status" value="1"/>
</dbReference>